<evidence type="ECO:0000259" key="1">
    <source>
        <dbReference type="Pfam" id="PF01243"/>
    </source>
</evidence>
<dbReference type="STRING" id="1503961.SAMN05421736_10891"/>
<sequence>MAKADNTLSPELVKALEEEKIVSVVTIDHATQRPDLAVISWIYAHPEGSKVKFAVGHNAHTAKNLQENPNVTLGVIAAGSCYSIRGIAAVSNVIEKTMKLRVVTVDVESVEDVIFYGGKITVEPKFEKTYDPQLAKKLDEEVYNLLKA</sequence>
<proteinExistence type="predicted"/>
<keyword evidence="3" id="KW-1185">Reference proteome</keyword>
<evidence type="ECO:0000313" key="3">
    <source>
        <dbReference type="Proteomes" id="UP000198935"/>
    </source>
</evidence>
<dbReference type="InterPro" id="IPR012349">
    <property type="entry name" value="Split_barrel_FMN-bd"/>
</dbReference>
<evidence type="ECO:0000313" key="2">
    <source>
        <dbReference type="EMBL" id="SDZ24714.1"/>
    </source>
</evidence>
<dbReference type="SUPFAM" id="SSF50475">
    <property type="entry name" value="FMN-binding split barrel"/>
    <property type="match status" value="1"/>
</dbReference>
<protein>
    <submittedName>
        <fullName evidence="2">Pyridoxamine 5'-phosphate oxidase</fullName>
    </submittedName>
</protein>
<dbReference type="AlphaFoldDB" id="A0A1H3RG52"/>
<dbReference type="NCBIfam" id="NF005232">
    <property type="entry name" value="PRK06733.1"/>
    <property type="match status" value="1"/>
</dbReference>
<organism evidence="2 3">
    <name type="scientific">Evansella caseinilytica</name>
    <dbReference type="NCBI Taxonomy" id="1503961"/>
    <lineage>
        <taxon>Bacteria</taxon>
        <taxon>Bacillati</taxon>
        <taxon>Bacillota</taxon>
        <taxon>Bacilli</taxon>
        <taxon>Bacillales</taxon>
        <taxon>Bacillaceae</taxon>
        <taxon>Evansella</taxon>
    </lineage>
</organism>
<gene>
    <name evidence="2" type="ORF">SAMN05421736_10891</name>
</gene>
<dbReference type="Proteomes" id="UP000198935">
    <property type="component" value="Unassembled WGS sequence"/>
</dbReference>
<dbReference type="OrthoDB" id="2381603at2"/>
<reference evidence="3" key="1">
    <citation type="submission" date="2016-10" db="EMBL/GenBank/DDBJ databases">
        <authorList>
            <person name="Varghese N."/>
            <person name="Submissions S."/>
        </authorList>
    </citation>
    <scope>NUCLEOTIDE SEQUENCE [LARGE SCALE GENOMIC DNA]</scope>
    <source>
        <strain evidence="3">SP</strain>
    </source>
</reference>
<dbReference type="Gene3D" id="2.30.110.10">
    <property type="entry name" value="Electron Transport, Fmn-binding Protein, Chain A"/>
    <property type="match status" value="1"/>
</dbReference>
<accession>A0A1H3RG52</accession>
<dbReference type="InterPro" id="IPR011576">
    <property type="entry name" value="Pyridox_Oxase_N"/>
</dbReference>
<feature type="domain" description="Pyridoxamine 5'-phosphate oxidase N-terminal" evidence="1">
    <location>
        <begin position="9"/>
        <end position="91"/>
    </location>
</feature>
<dbReference type="EMBL" id="FNPI01000008">
    <property type="protein sequence ID" value="SDZ24714.1"/>
    <property type="molecule type" value="Genomic_DNA"/>
</dbReference>
<dbReference type="Pfam" id="PF01243">
    <property type="entry name" value="PNPOx_N"/>
    <property type="match status" value="1"/>
</dbReference>
<name>A0A1H3RG52_9BACI</name>